<dbReference type="EMBL" id="CP001751">
    <property type="protein sequence ID" value="ADE40322.1"/>
    <property type="molecule type" value="Genomic_DNA"/>
</dbReference>
<dbReference type="SUPFAM" id="SSF46785">
    <property type="entry name" value="Winged helix' DNA-binding domain"/>
    <property type="match status" value="1"/>
</dbReference>
<evidence type="ECO:0000313" key="1">
    <source>
        <dbReference type="EMBL" id="ADE40322.1"/>
    </source>
</evidence>
<dbReference type="STRING" id="488538.SAR116_2079"/>
<dbReference type="RefSeq" id="WP_013046949.1">
    <property type="nucleotide sequence ID" value="NC_014010.1"/>
</dbReference>
<dbReference type="OrthoDB" id="7689228at2"/>
<keyword evidence="2" id="KW-1185">Reference proteome</keyword>
<dbReference type="HOGENOM" id="CLU_180720_1_0_5"/>
<name>D5BNC9_PUNMI</name>
<organism evidence="1 2">
    <name type="scientific">Puniceispirillum marinum (strain IMCC1322)</name>
    <dbReference type="NCBI Taxonomy" id="488538"/>
    <lineage>
        <taxon>Bacteria</taxon>
        <taxon>Pseudomonadati</taxon>
        <taxon>Pseudomonadota</taxon>
        <taxon>Alphaproteobacteria</taxon>
        <taxon>Candidatus Puniceispirillales</taxon>
        <taxon>Candidatus Puniceispirillaceae</taxon>
        <taxon>Candidatus Puniceispirillum</taxon>
    </lineage>
</organism>
<reference evidence="1 2" key="1">
    <citation type="journal article" date="2010" name="J. Bacteriol.">
        <title>Complete genome sequence of "Candidatus Puniceispirillum marinum" IMCC1322, a representative of the SAR116 clade in the Alphaproteobacteria.</title>
        <authorList>
            <person name="Oh H.M."/>
            <person name="Kwon K.K."/>
            <person name="Kang I."/>
            <person name="Kang S.G."/>
            <person name="Lee J.H."/>
            <person name="Kim S.J."/>
            <person name="Cho J.C."/>
        </authorList>
    </citation>
    <scope>NUCLEOTIDE SEQUENCE [LARGE SCALE GENOMIC DNA]</scope>
    <source>
        <strain evidence="1 2">IMCC1322</strain>
    </source>
</reference>
<gene>
    <name evidence="1" type="ordered locus">SAR116_2079</name>
</gene>
<protein>
    <submittedName>
        <fullName evidence="1">Uncharacterized protein</fullName>
    </submittedName>
</protein>
<dbReference type="Proteomes" id="UP000007460">
    <property type="component" value="Chromosome"/>
</dbReference>
<dbReference type="KEGG" id="apb:SAR116_2079"/>
<dbReference type="AlphaFoldDB" id="D5BNC9"/>
<accession>D5BNC9</accession>
<sequence>MSSFTHYANLRQLLAEMEHDLQISALTEIDKKVISTLVLLKGDKDQPVHLDDIRNHGLTQSIPSPTLYRSFQTLIKNGFIKKVGSVRSGLYHIVAKDV</sequence>
<proteinExistence type="predicted"/>
<dbReference type="InterPro" id="IPR036390">
    <property type="entry name" value="WH_DNA-bd_sf"/>
</dbReference>
<evidence type="ECO:0000313" key="2">
    <source>
        <dbReference type="Proteomes" id="UP000007460"/>
    </source>
</evidence>